<dbReference type="Proteomes" id="UP000484015">
    <property type="component" value="Unassembled WGS sequence"/>
</dbReference>
<evidence type="ECO:0000313" key="4">
    <source>
        <dbReference type="Proteomes" id="UP000484015"/>
    </source>
</evidence>
<dbReference type="PROSITE" id="PS51257">
    <property type="entry name" value="PROKAR_LIPOPROTEIN"/>
    <property type="match status" value="1"/>
</dbReference>
<evidence type="ECO:0000313" key="3">
    <source>
        <dbReference type="EMBL" id="MTW05527.1"/>
    </source>
</evidence>
<dbReference type="InterPro" id="IPR011083">
    <property type="entry name" value="Phage_tail_collar_dom"/>
</dbReference>
<organism evidence="3 4">
    <name type="scientific">Pseudoduganella ginsengisoli</name>
    <dbReference type="NCBI Taxonomy" id="1462440"/>
    <lineage>
        <taxon>Bacteria</taxon>
        <taxon>Pseudomonadati</taxon>
        <taxon>Pseudomonadota</taxon>
        <taxon>Betaproteobacteria</taxon>
        <taxon>Burkholderiales</taxon>
        <taxon>Oxalobacteraceae</taxon>
        <taxon>Telluria group</taxon>
        <taxon>Pseudoduganella</taxon>
    </lineage>
</organism>
<gene>
    <name evidence="3" type="ORF">GM668_25940</name>
</gene>
<accession>A0A6L6Q6Y4</accession>
<evidence type="ECO:0000259" key="2">
    <source>
        <dbReference type="Pfam" id="PF07484"/>
    </source>
</evidence>
<dbReference type="EMBL" id="WNLA01000025">
    <property type="protein sequence ID" value="MTW05527.1"/>
    <property type="molecule type" value="Genomic_DNA"/>
</dbReference>
<reference evidence="3 4" key="1">
    <citation type="submission" date="2019-11" db="EMBL/GenBank/DDBJ databases">
        <title>Type strains purchased from KCTC, JCM and DSMZ.</title>
        <authorList>
            <person name="Lu H."/>
        </authorList>
    </citation>
    <scope>NUCLEOTIDE SEQUENCE [LARGE SCALE GENOMIC DNA]</scope>
    <source>
        <strain evidence="3 4">KCTC 42409</strain>
    </source>
</reference>
<dbReference type="SUPFAM" id="SSF88874">
    <property type="entry name" value="Receptor-binding domain of short tail fibre protein gp12"/>
    <property type="match status" value="1"/>
</dbReference>
<feature type="signal peptide" evidence="1">
    <location>
        <begin position="1"/>
        <end position="26"/>
    </location>
</feature>
<feature type="domain" description="Phage tail collar" evidence="2">
    <location>
        <begin position="34"/>
        <end position="89"/>
    </location>
</feature>
<keyword evidence="1" id="KW-0732">Signal</keyword>
<dbReference type="InterPro" id="IPR037053">
    <property type="entry name" value="Phage_tail_collar_dom_sf"/>
</dbReference>
<protein>
    <submittedName>
        <fullName evidence="3">Phage tail protein</fullName>
    </submittedName>
</protein>
<feature type="chain" id="PRO_5026853987" evidence="1">
    <location>
        <begin position="27"/>
        <end position="275"/>
    </location>
</feature>
<evidence type="ECO:0000256" key="1">
    <source>
        <dbReference type="SAM" id="SignalP"/>
    </source>
</evidence>
<dbReference type="Gene3D" id="3.90.1340.10">
    <property type="entry name" value="Phage tail collar domain"/>
    <property type="match status" value="1"/>
</dbReference>
<name>A0A6L6Q6Y4_9BURK</name>
<proteinExistence type="predicted"/>
<dbReference type="OrthoDB" id="8613813at2"/>
<comment type="caution">
    <text evidence="3">The sequence shown here is derived from an EMBL/GenBank/DDBJ whole genome shotgun (WGS) entry which is preliminary data.</text>
</comment>
<keyword evidence="4" id="KW-1185">Reference proteome</keyword>
<dbReference type="AlphaFoldDB" id="A0A6L6Q6Y4"/>
<dbReference type="Pfam" id="PF07484">
    <property type="entry name" value="Collar"/>
    <property type="match status" value="1"/>
</dbReference>
<sequence length="275" mass="27445">MWKEVHTHRLMAGLIAALGASFSASACNQEPYIGSICTYSFDWCPRGYVVADGRTLAVNSYQALFALIGYRYGGNNADLFAIPDLRGRSAVGTGTGAGMNPIAIAQKVGQQSVTLSVTQTPLYPHTHAAIFTGTGGGGGSTQVTVPAVPSTLGVTAVLPVSPSVGAAGTTVGLASGQTGYLTAMSGKSGATSINFSGPYTTTLPNPAASLPATVQITGSAGSPQIQFNVPNGITGGTVTVAQAGPIGAAAPVSTQSPGLGQTACIAVLGLYPDRP</sequence>